<sequence length="456" mass="51189">MAQVESADLNLDDILNVNLMPSALFLHQDVPVISNNSVPEVKVKGDFSKAYELMGFHRKMMNEYQCNNFIVKQIMLEIGGPTMNSSLYHRIGTPAEGENSTYPNMTTTRQAKMIPNGELLYDSGSSGYKNWLSKTTTLDDIYRQFSSNSLAVPSNNTLATRSPKGKDPNLNRRNSYGVDELTEDDYEEGDITGYAVQQPMPIQQTENLGIGVIPGRNIAEIPLPVPYPTAGSKNGYYPSGHDEYEEGYGTDTYGPSAGYHSKELGLKDVMEIAMTTLAYLSFGMFILQVLMCITMDKSNNMMMMPMEAPDGGSEVEEIRRKKRSIMNERLLRINEITRRVLLSMDAVTYVEEDGGHCLFRVLCENNNFARNQQDRQKYWIPVWGLGLSWLSSRMARPNTPTNMRLASLKASVFGLGGADCAQTYSACDLDRMAANQRKENEKLDAESNDFNFRWGL</sequence>
<evidence type="ECO:0000256" key="1">
    <source>
        <dbReference type="SAM" id="MobiDB-lite"/>
    </source>
</evidence>
<dbReference type="EMBL" id="LR899009">
    <property type="protein sequence ID" value="CAD7077932.1"/>
    <property type="molecule type" value="Genomic_DNA"/>
</dbReference>
<dbReference type="Proteomes" id="UP000594454">
    <property type="component" value="Chromosome 1"/>
</dbReference>
<proteinExistence type="predicted"/>
<protein>
    <submittedName>
        <fullName evidence="3">Uncharacterized protein</fullName>
    </submittedName>
</protein>
<reference evidence="3 4" key="1">
    <citation type="submission" date="2020-11" db="EMBL/GenBank/DDBJ databases">
        <authorList>
            <person name="Wallbank WR R."/>
            <person name="Pardo Diaz C."/>
            <person name="Kozak K."/>
            <person name="Martin S."/>
            <person name="Jiggins C."/>
            <person name="Moest M."/>
            <person name="Warren A I."/>
            <person name="Generalovic N T."/>
            <person name="Byers J.R.P. K."/>
            <person name="Montejo-Kovacevich G."/>
            <person name="Yen C E."/>
        </authorList>
    </citation>
    <scope>NUCLEOTIDE SEQUENCE [LARGE SCALE GENOMIC DNA]</scope>
</reference>
<keyword evidence="4" id="KW-1185">Reference proteome</keyword>
<evidence type="ECO:0000313" key="4">
    <source>
        <dbReference type="Proteomes" id="UP000594454"/>
    </source>
</evidence>
<dbReference type="AlphaFoldDB" id="A0A7R8UDG8"/>
<organism evidence="3 4">
    <name type="scientific">Hermetia illucens</name>
    <name type="common">Black soldier fly</name>
    <dbReference type="NCBI Taxonomy" id="343691"/>
    <lineage>
        <taxon>Eukaryota</taxon>
        <taxon>Metazoa</taxon>
        <taxon>Ecdysozoa</taxon>
        <taxon>Arthropoda</taxon>
        <taxon>Hexapoda</taxon>
        <taxon>Insecta</taxon>
        <taxon>Pterygota</taxon>
        <taxon>Neoptera</taxon>
        <taxon>Endopterygota</taxon>
        <taxon>Diptera</taxon>
        <taxon>Brachycera</taxon>
        <taxon>Stratiomyomorpha</taxon>
        <taxon>Stratiomyidae</taxon>
        <taxon>Hermetiinae</taxon>
        <taxon>Hermetia</taxon>
    </lineage>
</organism>
<feature type="region of interest" description="Disordered" evidence="1">
    <location>
        <begin position="152"/>
        <end position="180"/>
    </location>
</feature>
<keyword evidence="2" id="KW-1133">Transmembrane helix</keyword>
<dbReference type="InParanoid" id="A0A7R8UDG8"/>
<gene>
    <name evidence="3" type="ORF">HERILL_LOCUS1230</name>
</gene>
<evidence type="ECO:0000313" key="3">
    <source>
        <dbReference type="EMBL" id="CAD7077932.1"/>
    </source>
</evidence>
<keyword evidence="2" id="KW-0812">Transmembrane</keyword>
<name>A0A7R8UDG8_HERIL</name>
<accession>A0A7R8UDG8</accession>
<evidence type="ECO:0000256" key="2">
    <source>
        <dbReference type="SAM" id="Phobius"/>
    </source>
</evidence>
<feature type="transmembrane region" description="Helical" evidence="2">
    <location>
        <begin position="272"/>
        <end position="294"/>
    </location>
</feature>
<keyword evidence="2" id="KW-0472">Membrane</keyword>
<dbReference type="OrthoDB" id="6597267at2759"/>